<evidence type="ECO:0000256" key="7">
    <source>
        <dbReference type="SAM" id="Coils"/>
    </source>
</evidence>
<dbReference type="CDD" id="cd11375">
    <property type="entry name" value="Peptidase_M54"/>
    <property type="match status" value="1"/>
</dbReference>
<dbReference type="SUPFAM" id="SSF55486">
    <property type="entry name" value="Metalloproteases ('zincins'), catalytic domain"/>
    <property type="match status" value="1"/>
</dbReference>
<evidence type="ECO:0000256" key="9">
    <source>
        <dbReference type="SAM" id="SignalP"/>
    </source>
</evidence>
<accession>A0AAE0HSX8</accession>
<gene>
    <name evidence="10" type="ORF">B0H66DRAFT_538408</name>
</gene>
<evidence type="ECO:0000256" key="1">
    <source>
        <dbReference type="ARBA" id="ARBA00001947"/>
    </source>
</evidence>
<evidence type="ECO:0000256" key="5">
    <source>
        <dbReference type="ARBA" id="ARBA00022833"/>
    </source>
</evidence>
<comment type="cofactor">
    <cofactor evidence="1">
        <name>Zn(2+)</name>
        <dbReference type="ChEBI" id="CHEBI:29105"/>
    </cofactor>
</comment>
<keyword evidence="3" id="KW-0479">Metal-binding</keyword>
<reference evidence="10" key="1">
    <citation type="journal article" date="2023" name="Mol. Phylogenet. Evol.">
        <title>Genome-scale phylogeny and comparative genomics of the fungal order Sordariales.</title>
        <authorList>
            <person name="Hensen N."/>
            <person name="Bonometti L."/>
            <person name="Westerberg I."/>
            <person name="Brannstrom I.O."/>
            <person name="Guillou S."/>
            <person name="Cros-Aarteil S."/>
            <person name="Calhoun S."/>
            <person name="Haridas S."/>
            <person name="Kuo A."/>
            <person name="Mondo S."/>
            <person name="Pangilinan J."/>
            <person name="Riley R."/>
            <person name="LaButti K."/>
            <person name="Andreopoulos B."/>
            <person name="Lipzen A."/>
            <person name="Chen C."/>
            <person name="Yan M."/>
            <person name="Daum C."/>
            <person name="Ng V."/>
            <person name="Clum A."/>
            <person name="Steindorff A."/>
            <person name="Ohm R.A."/>
            <person name="Martin F."/>
            <person name="Silar P."/>
            <person name="Natvig D.O."/>
            <person name="Lalanne C."/>
            <person name="Gautier V."/>
            <person name="Ament-Velasquez S.L."/>
            <person name="Kruys A."/>
            <person name="Hutchinson M.I."/>
            <person name="Powell A.J."/>
            <person name="Barry K."/>
            <person name="Miller A.N."/>
            <person name="Grigoriev I.V."/>
            <person name="Debuchy R."/>
            <person name="Gladieux P."/>
            <person name="Hiltunen Thoren M."/>
            <person name="Johannesson H."/>
        </authorList>
    </citation>
    <scope>NUCLEOTIDE SEQUENCE</scope>
    <source>
        <strain evidence="10">CBS 118394</strain>
    </source>
</reference>
<organism evidence="10 11">
    <name type="scientific">Apodospora peruviana</name>
    <dbReference type="NCBI Taxonomy" id="516989"/>
    <lineage>
        <taxon>Eukaryota</taxon>
        <taxon>Fungi</taxon>
        <taxon>Dikarya</taxon>
        <taxon>Ascomycota</taxon>
        <taxon>Pezizomycotina</taxon>
        <taxon>Sordariomycetes</taxon>
        <taxon>Sordariomycetidae</taxon>
        <taxon>Sordariales</taxon>
        <taxon>Lasiosphaeriaceae</taxon>
        <taxon>Apodospora</taxon>
    </lineage>
</organism>
<keyword evidence="6" id="KW-0482">Metalloprotease</keyword>
<keyword evidence="5" id="KW-0862">Zinc</keyword>
<feature type="compositionally biased region" description="Low complexity" evidence="8">
    <location>
        <begin position="318"/>
        <end position="341"/>
    </location>
</feature>
<protein>
    <submittedName>
        <fullName evidence="10">Uncharacterized protein</fullName>
    </submittedName>
</protein>
<keyword evidence="7" id="KW-0175">Coiled coil</keyword>
<dbReference type="Pfam" id="PF07998">
    <property type="entry name" value="Peptidase_M54"/>
    <property type="match status" value="1"/>
</dbReference>
<dbReference type="Proteomes" id="UP001283341">
    <property type="component" value="Unassembled WGS sequence"/>
</dbReference>
<keyword evidence="11" id="KW-1185">Reference proteome</keyword>
<dbReference type="InterPro" id="IPR024079">
    <property type="entry name" value="MetalloPept_cat_dom_sf"/>
</dbReference>
<feature type="signal peptide" evidence="9">
    <location>
        <begin position="1"/>
        <end position="21"/>
    </location>
</feature>
<feature type="coiled-coil region" evidence="7">
    <location>
        <begin position="787"/>
        <end position="814"/>
    </location>
</feature>
<evidence type="ECO:0000313" key="10">
    <source>
        <dbReference type="EMBL" id="KAK3312116.1"/>
    </source>
</evidence>
<dbReference type="GO" id="GO:0046872">
    <property type="term" value="F:metal ion binding"/>
    <property type="evidence" value="ECO:0007669"/>
    <property type="project" value="UniProtKB-KW"/>
</dbReference>
<keyword evidence="2" id="KW-0645">Protease</keyword>
<dbReference type="PANTHER" id="PTHR15910:SF1">
    <property type="entry name" value="ARCHAEMETZINCIN-2"/>
    <property type="match status" value="1"/>
</dbReference>
<feature type="compositionally biased region" description="Basic and acidic residues" evidence="8">
    <location>
        <begin position="537"/>
        <end position="547"/>
    </location>
</feature>
<proteinExistence type="predicted"/>
<dbReference type="Gene3D" id="3.40.390.10">
    <property type="entry name" value="Collagenase (Catalytic Domain)"/>
    <property type="match status" value="2"/>
</dbReference>
<sequence length="852" mass="94231">MLRHGLVWAAFVSLLALLTSASPTNANSNDPTSDFVLATTRQNEEQGDSTRCGGLLARNSRERFREMVVRKQETRHTTITKGFKRVGSFPEREPEEKDDKSCSVVVVKTKGTDSGARAKVVEKPGELRRRGDASGEEREIIFISHLVLIKTRMTNEVSFDIILGSSPDSYSTICHAQGTVEGWWRWIDLWEQCEGIHRRAYMYPFGLAIRFEVDGQETGGMEEDVTVDLKVVPLVAAADDDCYDAHASVNVHTSCDSMEDGRQDGRQVVCSQATAVDGDSSTAAVATSPVDTSGSCRFSPMLYELLRSNSRSLYQQGSTTSSLSHNHLPSSHLPSSSLPTFPSSNSYPETMVSFVRCTHSTLQVDVSSHAPKAGFIRPTPSKRMAAATLSGSVVPESGSDPSIEYTFPGPLVLPEDALAIDPEDPPQSLRSFSQAKTRNHLTRRRKTLYVGRVPTISPGVKFMNAWKTPECVSEPWPAKNTPPPTTQKGVDDIIHYLEAFYHPLPVKLLPGPVAFAPWDGETTASTTSRPKKRVKTTKADDPDRDPERYVGLQLGPNASTTRICTRPCPDGAFKRQLNLNDLTDAMIDALPADAYAFVLLIDQDMYEDEDDDFCCGRAFGGSRVAVVSSARYNPALDYEPYGENFVGVVEREHMWPMSHCQNFLDIRIHAHEKIIEEEEGAKKKKKKGKKGRTKVEFGPANRKIDGVMSAKVAATPLGAAVQAARKAPDVEKHITGQWFSRLTRTVAHELGHCFGIAHCVYYACVMQSTAGMAEDVRQPPYLCPVCLSKITKAIRDVERDVDEAEFQVNRYKALREFCSSRLEVGMFAGFHAWLGKRIEGMEEATRTDGMEE</sequence>
<dbReference type="EMBL" id="JAUEDM010000009">
    <property type="protein sequence ID" value="KAK3312116.1"/>
    <property type="molecule type" value="Genomic_DNA"/>
</dbReference>
<dbReference type="PANTHER" id="PTHR15910">
    <property type="entry name" value="ARCHAEMETZINCIN"/>
    <property type="match status" value="1"/>
</dbReference>
<name>A0AAE0HSX8_9PEZI</name>
<dbReference type="GO" id="GO:0006508">
    <property type="term" value="P:proteolysis"/>
    <property type="evidence" value="ECO:0007669"/>
    <property type="project" value="UniProtKB-KW"/>
</dbReference>
<feature type="chain" id="PRO_5042107521" evidence="9">
    <location>
        <begin position="22"/>
        <end position="852"/>
    </location>
</feature>
<dbReference type="AlphaFoldDB" id="A0AAE0HSX8"/>
<feature type="region of interest" description="Disordered" evidence="8">
    <location>
        <begin position="520"/>
        <end position="547"/>
    </location>
</feature>
<feature type="region of interest" description="Disordered" evidence="8">
    <location>
        <begin position="316"/>
        <end position="341"/>
    </location>
</feature>
<comment type="caution">
    <text evidence="10">The sequence shown here is derived from an EMBL/GenBank/DDBJ whole genome shotgun (WGS) entry which is preliminary data.</text>
</comment>
<dbReference type="InterPro" id="IPR012962">
    <property type="entry name" value="Pept_M54_archaemetzincn"/>
</dbReference>
<keyword evidence="9" id="KW-0732">Signal</keyword>
<evidence type="ECO:0000313" key="11">
    <source>
        <dbReference type="Proteomes" id="UP001283341"/>
    </source>
</evidence>
<evidence type="ECO:0000256" key="6">
    <source>
        <dbReference type="ARBA" id="ARBA00023049"/>
    </source>
</evidence>
<reference evidence="10" key="2">
    <citation type="submission" date="2023-06" db="EMBL/GenBank/DDBJ databases">
        <authorList>
            <consortium name="Lawrence Berkeley National Laboratory"/>
            <person name="Haridas S."/>
            <person name="Hensen N."/>
            <person name="Bonometti L."/>
            <person name="Westerberg I."/>
            <person name="Brannstrom I.O."/>
            <person name="Guillou S."/>
            <person name="Cros-Aarteil S."/>
            <person name="Calhoun S."/>
            <person name="Kuo A."/>
            <person name="Mondo S."/>
            <person name="Pangilinan J."/>
            <person name="Riley R."/>
            <person name="Labutti K."/>
            <person name="Andreopoulos B."/>
            <person name="Lipzen A."/>
            <person name="Chen C."/>
            <person name="Yanf M."/>
            <person name="Daum C."/>
            <person name="Ng V."/>
            <person name="Clum A."/>
            <person name="Steindorff A."/>
            <person name="Ohm R."/>
            <person name="Martin F."/>
            <person name="Silar P."/>
            <person name="Natvig D."/>
            <person name="Lalanne C."/>
            <person name="Gautier V."/>
            <person name="Ament-Velasquez S.L."/>
            <person name="Kruys A."/>
            <person name="Hutchinson M.I."/>
            <person name="Powell A.J."/>
            <person name="Barry K."/>
            <person name="Miller A.N."/>
            <person name="Grigoriev I.V."/>
            <person name="Debuchy R."/>
            <person name="Gladieux P."/>
            <person name="Thoren M.H."/>
            <person name="Johannesson H."/>
        </authorList>
    </citation>
    <scope>NUCLEOTIDE SEQUENCE</scope>
    <source>
        <strain evidence="10">CBS 118394</strain>
    </source>
</reference>
<evidence type="ECO:0000256" key="8">
    <source>
        <dbReference type="SAM" id="MobiDB-lite"/>
    </source>
</evidence>
<dbReference type="GO" id="GO:0008237">
    <property type="term" value="F:metallopeptidase activity"/>
    <property type="evidence" value="ECO:0007669"/>
    <property type="project" value="UniProtKB-KW"/>
</dbReference>
<keyword evidence="4" id="KW-0378">Hydrolase</keyword>
<evidence type="ECO:0000256" key="4">
    <source>
        <dbReference type="ARBA" id="ARBA00022801"/>
    </source>
</evidence>
<evidence type="ECO:0000256" key="2">
    <source>
        <dbReference type="ARBA" id="ARBA00022670"/>
    </source>
</evidence>
<evidence type="ECO:0000256" key="3">
    <source>
        <dbReference type="ARBA" id="ARBA00022723"/>
    </source>
</evidence>